<dbReference type="PANTHER" id="PTHR43214:SF41">
    <property type="entry name" value="NITRATE_NITRITE RESPONSE REGULATOR PROTEIN NARP"/>
    <property type="match status" value="1"/>
</dbReference>
<dbReference type="InterPro" id="IPR001789">
    <property type="entry name" value="Sig_transdc_resp-reg_receiver"/>
</dbReference>
<accession>A0A6G8Q4C9</accession>
<dbReference type="SUPFAM" id="SSF52172">
    <property type="entry name" value="CheY-like"/>
    <property type="match status" value="1"/>
</dbReference>
<dbReference type="InterPro" id="IPR039420">
    <property type="entry name" value="WalR-like"/>
</dbReference>
<dbReference type="Gene3D" id="3.40.50.2300">
    <property type="match status" value="1"/>
</dbReference>
<proteinExistence type="predicted"/>
<feature type="domain" description="Response regulatory" evidence="5">
    <location>
        <begin position="67"/>
        <end position="179"/>
    </location>
</feature>
<dbReference type="GO" id="GO:0003677">
    <property type="term" value="F:DNA binding"/>
    <property type="evidence" value="ECO:0007669"/>
    <property type="project" value="UniProtKB-KW"/>
</dbReference>
<dbReference type="InterPro" id="IPR011006">
    <property type="entry name" value="CheY-like_superfamily"/>
</dbReference>
<sequence>MSATMVSSARTTSLFCNPRTLLVRRVWGLYVGEALQPLRISSFCMMPGAVRAARIVPSREGEAGMKRIFLAEDHAAFRKALAFMLEREPHYEVTAQAGTVAEARASDAAACDVAVIDLLLPDGDGTEVIRELRATNPDARILSLSVSRDPGRALDAGADEVLGKDASLSSVVATVRRLAEN</sequence>
<dbReference type="AlphaFoldDB" id="A0A6G8Q4C9"/>
<dbReference type="EMBL" id="CP045119">
    <property type="protein sequence ID" value="QIN81279.1"/>
    <property type="molecule type" value="Genomic_DNA"/>
</dbReference>
<dbReference type="CDD" id="cd17535">
    <property type="entry name" value="REC_NarL-like"/>
    <property type="match status" value="1"/>
</dbReference>
<dbReference type="GO" id="GO:0000160">
    <property type="term" value="P:phosphorelay signal transduction system"/>
    <property type="evidence" value="ECO:0007669"/>
    <property type="project" value="InterPro"/>
</dbReference>
<evidence type="ECO:0000256" key="2">
    <source>
        <dbReference type="ARBA" id="ARBA00023125"/>
    </source>
</evidence>
<name>A0A6G8Q4C9_9ACTN</name>
<evidence type="ECO:0000313" key="6">
    <source>
        <dbReference type="EMBL" id="QIN81279.1"/>
    </source>
</evidence>
<keyword evidence="1" id="KW-0805">Transcription regulation</keyword>
<dbReference type="InterPro" id="IPR058245">
    <property type="entry name" value="NreC/VraR/RcsB-like_REC"/>
</dbReference>
<dbReference type="PROSITE" id="PS50110">
    <property type="entry name" value="RESPONSE_REGULATORY"/>
    <property type="match status" value="1"/>
</dbReference>
<dbReference type="PANTHER" id="PTHR43214">
    <property type="entry name" value="TWO-COMPONENT RESPONSE REGULATOR"/>
    <property type="match status" value="1"/>
</dbReference>
<evidence type="ECO:0000256" key="4">
    <source>
        <dbReference type="PROSITE-ProRule" id="PRU00169"/>
    </source>
</evidence>
<protein>
    <submittedName>
        <fullName evidence="6">Response regulator</fullName>
    </submittedName>
</protein>
<dbReference type="Proteomes" id="UP000501452">
    <property type="component" value="Chromosome"/>
</dbReference>
<keyword evidence="7" id="KW-1185">Reference proteome</keyword>
<reference evidence="6 7" key="1">
    <citation type="submission" date="2019-10" db="EMBL/GenBank/DDBJ databases">
        <title>Rubrobacter sp nov SCSIO 52090 isolated from a deep-sea sediment in the South China Sea.</title>
        <authorList>
            <person name="Chen R.W."/>
        </authorList>
    </citation>
    <scope>NUCLEOTIDE SEQUENCE [LARGE SCALE GENOMIC DNA]</scope>
    <source>
        <strain evidence="6 7">SCSIO 52909</strain>
    </source>
</reference>
<evidence type="ECO:0000313" key="7">
    <source>
        <dbReference type="Proteomes" id="UP000501452"/>
    </source>
</evidence>
<keyword evidence="4" id="KW-0597">Phosphoprotein</keyword>
<feature type="modified residue" description="4-aspartylphosphate" evidence="4">
    <location>
        <position position="117"/>
    </location>
</feature>
<evidence type="ECO:0000256" key="1">
    <source>
        <dbReference type="ARBA" id="ARBA00023015"/>
    </source>
</evidence>
<evidence type="ECO:0000259" key="5">
    <source>
        <dbReference type="PROSITE" id="PS50110"/>
    </source>
</evidence>
<gene>
    <name evidence="6" type="ORF">GBA63_00580</name>
</gene>
<dbReference type="Pfam" id="PF00072">
    <property type="entry name" value="Response_reg"/>
    <property type="match status" value="1"/>
</dbReference>
<dbReference type="SMART" id="SM00448">
    <property type="entry name" value="REC"/>
    <property type="match status" value="1"/>
</dbReference>
<dbReference type="KEGG" id="rub:GBA63_00580"/>
<keyword evidence="3" id="KW-0804">Transcription</keyword>
<evidence type="ECO:0000256" key="3">
    <source>
        <dbReference type="ARBA" id="ARBA00023163"/>
    </source>
</evidence>
<keyword evidence="2" id="KW-0238">DNA-binding</keyword>
<organism evidence="6 7">
    <name type="scientific">Rubrobacter tropicus</name>
    <dbReference type="NCBI Taxonomy" id="2653851"/>
    <lineage>
        <taxon>Bacteria</taxon>
        <taxon>Bacillati</taxon>
        <taxon>Actinomycetota</taxon>
        <taxon>Rubrobacteria</taxon>
        <taxon>Rubrobacterales</taxon>
        <taxon>Rubrobacteraceae</taxon>
        <taxon>Rubrobacter</taxon>
    </lineage>
</organism>